<protein>
    <submittedName>
        <fullName evidence="7">Crp/Fnr family transcriptional regulator</fullName>
    </submittedName>
</protein>
<gene>
    <name evidence="7" type="ORF">GCM10007140_17740</name>
</gene>
<proteinExistence type="predicted"/>
<dbReference type="InterPro" id="IPR036390">
    <property type="entry name" value="WH_DNA-bd_sf"/>
</dbReference>
<dbReference type="Proteomes" id="UP000605259">
    <property type="component" value="Unassembled WGS sequence"/>
</dbReference>
<dbReference type="InterPro" id="IPR050397">
    <property type="entry name" value="Env_Response_Regulators"/>
</dbReference>
<dbReference type="PROSITE" id="PS50042">
    <property type="entry name" value="CNMP_BINDING_3"/>
    <property type="match status" value="1"/>
</dbReference>
<dbReference type="SMART" id="SM00419">
    <property type="entry name" value="HTH_CRP"/>
    <property type="match status" value="1"/>
</dbReference>
<dbReference type="SUPFAM" id="SSF46785">
    <property type="entry name" value="Winged helix' DNA-binding domain"/>
    <property type="match status" value="1"/>
</dbReference>
<name>A0A917AQH2_9BACI</name>
<dbReference type="PANTHER" id="PTHR24567:SF28">
    <property type="entry name" value="LISTERIOLYSIN REGULATORY PROTEIN"/>
    <property type="match status" value="1"/>
</dbReference>
<reference evidence="7" key="2">
    <citation type="submission" date="2020-09" db="EMBL/GenBank/DDBJ databases">
        <authorList>
            <person name="Sun Q."/>
            <person name="Zhou Y."/>
        </authorList>
    </citation>
    <scope>NUCLEOTIDE SEQUENCE</scope>
    <source>
        <strain evidence="7">CGMCC 1.12698</strain>
    </source>
</reference>
<dbReference type="InterPro" id="IPR012318">
    <property type="entry name" value="HTH_CRP"/>
</dbReference>
<dbReference type="SUPFAM" id="SSF51206">
    <property type="entry name" value="cAMP-binding domain-like"/>
    <property type="match status" value="1"/>
</dbReference>
<dbReference type="RefSeq" id="WP_188388003.1">
    <property type="nucleotide sequence ID" value="NZ_BMFK01000001.1"/>
</dbReference>
<keyword evidence="3" id="KW-0010">Activator</keyword>
<evidence type="ECO:0000259" key="6">
    <source>
        <dbReference type="PROSITE" id="PS51063"/>
    </source>
</evidence>
<organism evidence="7 8">
    <name type="scientific">Priestia taiwanensis</name>
    <dbReference type="NCBI Taxonomy" id="1347902"/>
    <lineage>
        <taxon>Bacteria</taxon>
        <taxon>Bacillati</taxon>
        <taxon>Bacillota</taxon>
        <taxon>Bacilli</taxon>
        <taxon>Bacillales</taxon>
        <taxon>Bacillaceae</taxon>
        <taxon>Priestia</taxon>
    </lineage>
</organism>
<dbReference type="InterPro" id="IPR036388">
    <property type="entry name" value="WH-like_DNA-bd_sf"/>
</dbReference>
<evidence type="ECO:0000256" key="1">
    <source>
        <dbReference type="ARBA" id="ARBA00023015"/>
    </source>
</evidence>
<dbReference type="InterPro" id="IPR018490">
    <property type="entry name" value="cNMP-bd_dom_sf"/>
</dbReference>
<evidence type="ECO:0000256" key="2">
    <source>
        <dbReference type="ARBA" id="ARBA00023125"/>
    </source>
</evidence>
<keyword evidence="1" id="KW-0805">Transcription regulation</keyword>
<keyword evidence="2" id="KW-0238">DNA-binding</keyword>
<dbReference type="PANTHER" id="PTHR24567">
    <property type="entry name" value="CRP FAMILY TRANSCRIPTIONAL REGULATORY PROTEIN"/>
    <property type="match status" value="1"/>
</dbReference>
<feature type="domain" description="HTH crp-type" evidence="6">
    <location>
        <begin position="151"/>
        <end position="219"/>
    </location>
</feature>
<evidence type="ECO:0000256" key="3">
    <source>
        <dbReference type="ARBA" id="ARBA00023159"/>
    </source>
</evidence>
<feature type="domain" description="Cyclic nucleotide-binding" evidence="5">
    <location>
        <begin position="17"/>
        <end position="137"/>
    </location>
</feature>
<dbReference type="GO" id="GO:0003700">
    <property type="term" value="F:DNA-binding transcription factor activity"/>
    <property type="evidence" value="ECO:0007669"/>
    <property type="project" value="TreeGrafter"/>
</dbReference>
<dbReference type="Gene3D" id="2.60.120.10">
    <property type="entry name" value="Jelly Rolls"/>
    <property type="match status" value="1"/>
</dbReference>
<evidence type="ECO:0000313" key="8">
    <source>
        <dbReference type="Proteomes" id="UP000605259"/>
    </source>
</evidence>
<accession>A0A917AQH2</accession>
<dbReference type="AlphaFoldDB" id="A0A917AQH2"/>
<dbReference type="EMBL" id="BMFK01000001">
    <property type="protein sequence ID" value="GGE68135.1"/>
    <property type="molecule type" value="Genomic_DNA"/>
</dbReference>
<dbReference type="GO" id="GO:0003677">
    <property type="term" value="F:DNA binding"/>
    <property type="evidence" value="ECO:0007669"/>
    <property type="project" value="UniProtKB-KW"/>
</dbReference>
<dbReference type="GO" id="GO:0005829">
    <property type="term" value="C:cytosol"/>
    <property type="evidence" value="ECO:0007669"/>
    <property type="project" value="TreeGrafter"/>
</dbReference>
<dbReference type="PRINTS" id="PR00034">
    <property type="entry name" value="HTHCRP"/>
</dbReference>
<keyword evidence="8" id="KW-1185">Reference proteome</keyword>
<evidence type="ECO:0000313" key="7">
    <source>
        <dbReference type="EMBL" id="GGE68135.1"/>
    </source>
</evidence>
<sequence length="226" mass="25585">MQCLQCNKKYCLSFVPIFQQLKTEEIMELSHIVTHKTYKKGEVIFLAGDVNNHLFVVHKGTVKITHISEDGREQVVRIIQAGDFFGELSLFRSSPLNSNAEAIELTEVCILQGHTFKDILTNIPSLQFNMLNQLSERLEKAEFQLSQLSNQDVGQRLATFLLQCSQNSGNEAFELPINKTDAASMLGTSRETLSRKLSFFQRKGYITVSARQIRICNRNALQALLS</sequence>
<dbReference type="Gene3D" id="1.10.10.10">
    <property type="entry name" value="Winged helix-like DNA-binding domain superfamily/Winged helix DNA-binding domain"/>
    <property type="match status" value="1"/>
</dbReference>
<dbReference type="InterPro" id="IPR014710">
    <property type="entry name" value="RmlC-like_jellyroll"/>
</dbReference>
<dbReference type="InterPro" id="IPR000595">
    <property type="entry name" value="cNMP-bd_dom"/>
</dbReference>
<comment type="caution">
    <text evidence="7">The sequence shown here is derived from an EMBL/GenBank/DDBJ whole genome shotgun (WGS) entry which is preliminary data.</text>
</comment>
<keyword evidence="4" id="KW-0804">Transcription</keyword>
<evidence type="ECO:0000259" key="5">
    <source>
        <dbReference type="PROSITE" id="PS50042"/>
    </source>
</evidence>
<dbReference type="CDD" id="cd00038">
    <property type="entry name" value="CAP_ED"/>
    <property type="match status" value="1"/>
</dbReference>
<reference evidence="7" key="1">
    <citation type="journal article" date="2014" name="Int. J. Syst. Evol. Microbiol.">
        <title>Complete genome sequence of Corynebacterium casei LMG S-19264T (=DSM 44701T), isolated from a smear-ripened cheese.</title>
        <authorList>
            <consortium name="US DOE Joint Genome Institute (JGI-PGF)"/>
            <person name="Walter F."/>
            <person name="Albersmeier A."/>
            <person name="Kalinowski J."/>
            <person name="Ruckert C."/>
        </authorList>
    </citation>
    <scope>NUCLEOTIDE SEQUENCE</scope>
    <source>
        <strain evidence="7">CGMCC 1.12698</strain>
    </source>
</reference>
<dbReference type="SMART" id="SM00100">
    <property type="entry name" value="cNMP"/>
    <property type="match status" value="1"/>
</dbReference>
<dbReference type="Pfam" id="PF00027">
    <property type="entry name" value="cNMP_binding"/>
    <property type="match status" value="1"/>
</dbReference>
<dbReference type="Pfam" id="PF13545">
    <property type="entry name" value="HTH_Crp_2"/>
    <property type="match status" value="1"/>
</dbReference>
<evidence type="ECO:0000256" key="4">
    <source>
        <dbReference type="ARBA" id="ARBA00023163"/>
    </source>
</evidence>
<dbReference type="PROSITE" id="PS51063">
    <property type="entry name" value="HTH_CRP_2"/>
    <property type="match status" value="1"/>
</dbReference>